<keyword evidence="3" id="KW-1185">Reference proteome</keyword>
<proteinExistence type="predicted"/>
<accession>A0AAW1RUW8</accession>
<dbReference type="SUPFAM" id="SSF53474">
    <property type="entry name" value="alpha/beta-Hydrolases"/>
    <property type="match status" value="1"/>
</dbReference>
<organism evidence="2 3">
    <name type="scientific">Elliptochloris bilobata</name>
    <dbReference type="NCBI Taxonomy" id="381761"/>
    <lineage>
        <taxon>Eukaryota</taxon>
        <taxon>Viridiplantae</taxon>
        <taxon>Chlorophyta</taxon>
        <taxon>core chlorophytes</taxon>
        <taxon>Trebouxiophyceae</taxon>
        <taxon>Trebouxiophyceae incertae sedis</taxon>
        <taxon>Elliptochloris clade</taxon>
        <taxon>Elliptochloris</taxon>
    </lineage>
</organism>
<reference evidence="2 3" key="1">
    <citation type="journal article" date="2024" name="Nat. Commun.">
        <title>Phylogenomics reveals the evolutionary origins of lichenization in chlorophyte algae.</title>
        <authorList>
            <person name="Puginier C."/>
            <person name="Libourel C."/>
            <person name="Otte J."/>
            <person name="Skaloud P."/>
            <person name="Haon M."/>
            <person name="Grisel S."/>
            <person name="Petersen M."/>
            <person name="Berrin J.G."/>
            <person name="Delaux P.M."/>
            <person name="Dal Grande F."/>
            <person name="Keller J."/>
        </authorList>
    </citation>
    <scope>NUCLEOTIDE SEQUENCE [LARGE SCALE GENOMIC DNA]</scope>
    <source>
        <strain evidence="2 3">SAG 245.80</strain>
    </source>
</reference>
<dbReference type="InterPro" id="IPR052920">
    <property type="entry name" value="DNA-binding_regulatory"/>
</dbReference>
<evidence type="ECO:0000313" key="3">
    <source>
        <dbReference type="Proteomes" id="UP001445335"/>
    </source>
</evidence>
<dbReference type="Gene3D" id="3.40.50.1820">
    <property type="entry name" value="alpha/beta hydrolase"/>
    <property type="match status" value="1"/>
</dbReference>
<dbReference type="Proteomes" id="UP001445335">
    <property type="component" value="Unassembled WGS sequence"/>
</dbReference>
<dbReference type="PANTHER" id="PTHR43358:SF4">
    <property type="entry name" value="ALPHA_BETA HYDROLASE FOLD-1 DOMAIN-CONTAINING PROTEIN"/>
    <property type="match status" value="1"/>
</dbReference>
<comment type="caution">
    <text evidence="2">The sequence shown here is derived from an EMBL/GenBank/DDBJ whole genome shotgun (WGS) entry which is preliminary data.</text>
</comment>
<protein>
    <recommendedName>
        <fullName evidence="1">Serine aminopeptidase S33 domain-containing protein</fullName>
    </recommendedName>
</protein>
<feature type="domain" description="Serine aminopeptidase S33" evidence="1">
    <location>
        <begin position="71"/>
        <end position="203"/>
    </location>
</feature>
<dbReference type="EMBL" id="JALJOU010000024">
    <property type="protein sequence ID" value="KAK9836936.1"/>
    <property type="molecule type" value="Genomic_DNA"/>
</dbReference>
<gene>
    <name evidence="2" type="ORF">WJX81_000753</name>
</gene>
<dbReference type="InterPro" id="IPR022742">
    <property type="entry name" value="Hydrolase_4"/>
</dbReference>
<dbReference type="Pfam" id="PF12146">
    <property type="entry name" value="Hydrolase_4"/>
    <property type="match status" value="1"/>
</dbReference>
<evidence type="ECO:0000313" key="2">
    <source>
        <dbReference type="EMBL" id="KAK9836936.1"/>
    </source>
</evidence>
<dbReference type="AlphaFoldDB" id="A0AAW1RUW8"/>
<name>A0AAW1RUW8_9CHLO</name>
<sequence>MNLGQVWEKLVDCICRPPRDVYEVAELLGGAGGRFSIGRQLCVREDLSLTNAAGQQLECSHFRPAEVPEQEPLPIVVYCHCNSGSRRDAEEAALVLLPHHVSVFALDFAGSGRSEGEWVTLGAHEVGDLAAAVAHLRAAQPRAAIGLWGRSMGAVTALLYSQRDPSIAGVVLDSPFSRLRDLMVELAEEQKLPIPRAFMRMALSMIKRSVRRRAGFNIDDVSPLDAAPQAFIPALFGHAERDSFIGLHHSQRLFAAYAGDKNLITFGGDHNSHRAPFFYASAVTFLHSALQCRTPLPRGEPLVNPAAHLHTRNLADPAGFHAAAGGDLPRQLSVPWVRGDEWAGSLEEFEEAWAAEVARGAVLEAEAGAAGRG</sequence>
<evidence type="ECO:0000259" key="1">
    <source>
        <dbReference type="Pfam" id="PF12146"/>
    </source>
</evidence>
<dbReference type="PANTHER" id="PTHR43358">
    <property type="entry name" value="ALPHA/BETA-HYDROLASE"/>
    <property type="match status" value="1"/>
</dbReference>
<dbReference type="InterPro" id="IPR029058">
    <property type="entry name" value="AB_hydrolase_fold"/>
</dbReference>